<dbReference type="Proteomes" id="UP000035080">
    <property type="component" value="Chromosome"/>
</dbReference>
<gene>
    <name evidence="2" type="ORF">PI93_021065</name>
</gene>
<protein>
    <recommendedName>
        <fullName evidence="4">Phenol degradation protein meta</fullName>
    </recommendedName>
</protein>
<evidence type="ECO:0000256" key="1">
    <source>
        <dbReference type="SAM" id="SignalP"/>
    </source>
</evidence>
<dbReference type="InterPro" id="IPR025737">
    <property type="entry name" value="FApF"/>
</dbReference>
<evidence type="ECO:0000313" key="2">
    <source>
        <dbReference type="EMBL" id="QHF14867.1"/>
    </source>
</evidence>
<organism evidence="2 3">
    <name type="scientific">Pandoraea fibrosis</name>
    <dbReference type="NCBI Taxonomy" id="1891094"/>
    <lineage>
        <taxon>Bacteria</taxon>
        <taxon>Pseudomonadati</taxon>
        <taxon>Pseudomonadota</taxon>
        <taxon>Betaproteobacteria</taxon>
        <taxon>Burkholderiales</taxon>
        <taxon>Burkholderiaceae</taxon>
        <taxon>Pandoraea</taxon>
    </lineage>
</organism>
<name>A0ABX6HWC7_9BURK</name>
<accession>A0ABX6HWC7</accession>
<keyword evidence="1" id="KW-0732">Signal</keyword>
<evidence type="ECO:0000313" key="3">
    <source>
        <dbReference type="Proteomes" id="UP000035080"/>
    </source>
</evidence>
<sequence>MKSNTFNGSLRAIGLAAMLTCAAVPGMVRASTYQPGGLNLGASSFHDGFGGLEPGWATVQLLQFKNNDKFYDNNGNKPGTFRNPKLTSFLWLPQIAYTSPIRVFGGALGFTVLLPVMSMHGSSDAGSMQQLTARSGVGDIIFGPYLQMAPVISGGRPVFSQRFEFDVIAPTGAYNPSKLANPSSGFWSLNPHWAMTFLPTAKTEISLRLHYLYNFSNHNPGVNLSDGPQFSQPNPFVIDRFRAGQAVWVNFTASYKVLPNLNVGINGFWFRQITDDTVDGRPQTGFRTTNLSIGPGAQWTVDNKNFVFMNIYLPVSERNTYSGFQMGLRWIHAF</sequence>
<proteinExistence type="predicted"/>
<dbReference type="Pfam" id="PF13557">
    <property type="entry name" value="Phenol_MetA_deg"/>
    <property type="match status" value="1"/>
</dbReference>
<reference evidence="2 3" key="1">
    <citation type="journal article" date="2015" name="Genome Announc.">
        <title>Genome Sequences of Two Pandoraea pnomenusa Isolates Recovered 11 Months Apart from a Cystic Fibrosis Patient.</title>
        <authorList>
            <person name="Ee R."/>
            <person name="Ambrose M."/>
            <person name="Lazenby J."/>
            <person name="Williams P."/>
            <person name="Chan K.G."/>
            <person name="Roddam L."/>
        </authorList>
    </citation>
    <scope>NUCLEOTIDE SEQUENCE [LARGE SCALE GENOMIC DNA]</scope>
    <source>
        <strain evidence="2 3">6399</strain>
    </source>
</reference>
<dbReference type="RefSeq" id="WP_039365141.1">
    <property type="nucleotide sequence ID" value="NZ_CP047385.1"/>
</dbReference>
<keyword evidence="3" id="KW-1185">Reference proteome</keyword>
<feature type="chain" id="PRO_5047112741" description="Phenol degradation protein meta" evidence="1">
    <location>
        <begin position="31"/>
        <end position="334"/>
    </location>
</feature>
<evidence type="ECO:0008006" key="4">
    <source>
        <dbReference type="Google" id="ProtNLM"/>
    </source>
</evidence>
<feature type="signal peptide" evidence="1">
    <location>
        <begin position="1"/>
        <end position="30"/>
    </location>
</feature>
<dbReference type="EMBL" id="CP047385">
    <property type="protein sequence ID" value="QHF14867.1"/>
    <property type="molecule type" value="Genomic_DNA"/>
</dbReference>